<evidence type="ECO:0000313" key="2">
    <source>
        <dbReference type="Proteomes" id="UP000199544"/>
    </source>
</evidence>
<reference evidence="2" key="1">
    <citation type="submission" date="2016-10" db="EMBL/GenBank/DDBJ databases">
        <authorList>
            <person name="Varghese N."/>
            <person name="Submissions S."/>
        </authorList>
    </citation>
    <scope>NUCLEOTIDE SEQUENCE [LARGE SCALE GENOMIC DNA]</scope>
    <source>
        <strain evidence="2">CGMCC 1.6854</strain>
    </source>
</reference>
<name>A0A1G9Y2L6_9BACL</name>
<sequence>MSNEVLKKHIHQHFNRKKIKDEQLETLLVRFILSVKKDK</sequence>
<dbReference type="EMBL" id="FNHW01000001">
    <property type="protein sequence ID" value="SDN03260.1"/>
    <property type="molecule type" value="Genomic_DNA"/>
</dbReference>
<gene>
    <name evidence="1" type="ORF">SAMN04488137_3165</name>
</gene>
<evidence type="ECO:0000313" key="1">
    <source>
        <dbReference type="EMBL" id="SDN03260.1"/>
    </source>
</evidence>
<organism evidence="1 2">
    <name type="scientific">Fictibacillus solisalsi</name>
    <dbReference type="NCBI Taxonomy" id="459525"/>
    <lineage>
        <taxon>Bacteria</taxon>
        <taxon>Bacillati</taxon>
        <taxon>Bacillota</taxon>
        <taxon>Bacilli</taxon>
        <taxon>Bacillales</taxon>
        <taxon>Fictibacillaceae</taxon>
        <taxon>Fictibacillus</taxon>
    </lineage>
</organism>
<dbReference type="Proteomes" id="UP000199544">
    <property type="component" value="Unassembled WGS sequence"/>
</dbReference>
<accession>A0A1G9Y2L6</accession>
<dbReference type="AlphaFoldDB" id="A0A1G9Y2L6"/>
<proteinExistence type="predicted"/>
<keyword evidence="2" id="KW-1185">Reference proteome</keyword>
<protein>
    <submittedName>
        <fullName evidence="1">Uncharacterized protein</fullName>
    </submittedName>
</protein>